<dbReference type="OrthoDB" id="9180899at2"/>
<evidence type="ECO:0000313" key="7">
    <source>
        <dbReference type="Proteomes" id="UP000295765"/>
    </source>
</evidence>
<dbReference type="InterPro" id="IPR005631">
    <property type="entry name" value="SDH"/>
</dbReference>
<reference evidence="6 7" key="1">
    <citation type="submission" date="2019-03" db="EMBL/GenBank/DDBJ databases">
        <title>Genomic Encyclopedia of Type Strains, Phase IV (KMG-IV): sequencing the most valuable type-strain genomes for metagenomic binning, comparative biology and taxonomic classification.</title>
        <authorList>
            <person name="Goeker M."/>
        </authorList>
    </citation>
    <scope>NUCLEOTIDE SEQUENCE [LARGE SCALE GENOMIC DNA]</scope>
    <source>
        <strain evidence="6 7">DSM 25287</strain>
    </source>
</reference>
<accession>A0A4R2LLW3</accession>
<dbReference type="EMBL" id="SLWY01000014">
    <property type="protein sequence ID" value="TCO80425.1"/>
    <property type="molecule type" value="Genomic_DNA"/>
</dbReference>
<dbReference type="GO" id="GO:0005737">
    <property type="term" value="C:cytoplasm"/>
    <property type="evidence" value="ECO:0007669"/>
    <property type="project" value="UniProtKB-SubCell"/>
</dbReference>
<gene>
    <name evidence="6" type="ORF">EV699_11469</name>
</gene>
<comment type="subcellular location">
    <subcellularLocation>
        <location evidence="1">Cytoplasm</location>
    </subcellularLocation>
</comment>
<dbReference type="Pfam" id="PF03937">
    <property type="entry name" value="Sdh5"/>
    <property type="match status" value="1"/>
</dbReference>
<evidence type="ECO:0000256" key="2">
    <source>
        <dbReference type="ARBA" id="ARBA00008571"/>
    </source>
</evidence>
<dbReference type="Gene3D" id="1.10.150.250">
    <property type="entry name" value="Flavinator of succinate dehydrogenase"/>
    <property type="match status" value="1"/>
</dbReference>
<dbReference type="PANTHER" id="PTHR39585">
    <property type="entry name" value="FAD ASSEMBLY FACTOR SDHE"/>
    <property type="match status" value="1"/>
</dbReference>
<sequence>MSEHAKLYWRCRRGMKELDFLMLRYLEQTYGGASADEQRIFRELLEMQDPELFAYLIGRSVPADPAVADVVRKIASGTAA</sequence>
<proteinExistence type="inferred from homology"/>
<name>A0A4R2LLW3_9GAMM</name>
<comment type="caution">
    <text evidence="6">The sequence shown here is derived from an EMBL/GenBank/DDBJ whole genome shotgun (WGS) entry which is preliminary data.</text>
</comment>
<comment type="similarity">
    <text evidence="2">Belongs to the SdhE FAD assembly factor family.</text>
</comment>
<evidence type="ECO:0000256" key="1">
    <source>
        <dbReference type="ARBA" id="ARBA00004496"/>
    </source>
</evidence>
<dbReference type="GO" id="GO:0006105">
    <property type="term" value="P:succinate metabolic process"/>
    <property type="evidence" value="ECO:0007669"/>
    <property type="project" value="TreeGrafter"/>
</dbReference>
<keyword evidence="7" id="KW-1185">Reference proteome</keyword>
<dbReference type="Proteomes" id="UP000295765">
    <property type="component" value="Unassembled WGS sequence"/>
</dbReference>
<dbReference type="PANTHER" id="PTHR39585:SF1">
    <property type="entry name" value="FAD ASSEMBLY FACTOR SDHE"/>
    <property type="match status" value="1"/>
</dbReference>
<organism evidence="6 7">
    <name type="scientific">Plasticicumulans lactativorans</name>
    <dbReference type="NCBI Taxonomy" id="1133106"/>
    <lineage>
        <taxon>Bacteria</taxon>
        <taxon>Pseudomonadati</taxon>
        <taxon>Pseudomonadota</taxon>
        <taxon>Gammaproteobacteria</taxon>
        <taxon>Candidatus Competibacteraceae</taxon>
        <taxon>Plasticicumulans</taxon>
    </lineage>
</organism>
<dbReference type="InterPro" id="IPR036714">
    <property type="entry name" value="SDH_sf"/>
</dbReference>
<evidence type="ECO:0000256" key="3">
    <source>
        <dbReference type="ARBA" id="ARBA00019418"/>
    </source>
</evidence>
<protein>
    <recommendedName>
        <fullName evidence="3">FAD assembly factor SdhE</fullName>
    </recommendedName>
</protein>
<keyword evidence="5" id="KW-0143">Chaperone</keyword>
<evidence type="ECO:0000313" key="6">
    <source>
        <dbReference type="EMBL" id="TCO80425.1"/>
    </source>
</evidence>
<dbReference type="SUPFAM" id="SSF109910">
    <property type="entry name" value="YgfY-like"/>
    <property type="match status" value="1"/>
</dbReference>
<evidence type="ECO:0000256" key="4">
    <source>
        <dbReference type="ARBA" id="ARBA00022490"/>
    </source>
</evidence>
<evidence type="ECO:0000256" key="5">
    <source>
        <dbReference type="ARBA" id="ARBA00023186"/>
    </source>
</evidence>
<keyword evidence="4" id="KW-0963">Cytoplasm</keyword>
<dbReference type="InterPro" id="IPR050531">
    <property type="entry name" value="SdhE_FAD_assembly_factor"/>
</dbReference>
<dbReference type="RefSeq" id="WP_132543522.1">
    <property type="nucleotide sequence ID" value="NZ_SLWY01000014.1"/>
</dbReference>
<dbReference type="AlphaFoldDB" id="A0A4R2LLW3"/>